<evidence type="ECO:0000313" key="1">
    <source>
        <dbReference type="EMBL" id="QJI53009.1"/>
    </source>
</evidence>
<gene>
    <name evidence="1" type="ORF">XccvBFoX4_gp55c</name>
</gene>
<evidence type="ECO:0000313" key="2">
    <source>
        <dbReference type="Proteomes" id="UP000671952"/>
    </source>
</evidence>
<keyword evidence="2" id="KW-1185">Reference proteome</keyword>
<protein>
    <submittedName>
        <fullName evidence="1">Uncharacterized protein</fullName>
    </submittedName>
</protein>
<sequence length="78" mass="8857">MRIQDLKTVNRLAMELATAKNFFAKARDNTGTEGVRVWIDGSPQSEEVVAQVRAKVGLYWHEKAKSLEHDLKQFGVEL</sequence>
<dbReference type="Proteomes" id="UP000671952">
    <property type="component" value="Segment"/>
</dbReference>
<name>A0A858WJA0_9CAUD</name>
<dbReference type="EMBL" id="MT161385">
    <property type="protein sequence ID" value="QJI53009.1"/>
    <property type="molecule type" value="Genomic_DNA"/>
</dbReference>
<organism evidence="1 2">
    <name type="scientific">Xanthomonas phage FoX4</name>
    <dbReference type="NCBI Taxonomy" id="2723900"/>
    <lineage>
        <taxon>Viruses</taxon>
        <taxon>Duplodnaviria</taxon>
        <taxon>Heunggongvirae</taxon>
        <taxon>Uroviricota</taxon>
        <taxon>Caudoviricetes</taxon>
        <taxon>Foxquatrovirus</taxon>
        <taxon>Foxquatrovirus fox4</taxon>
    </lineage>
</organism>
<proteinExistence type="predicted"/>
<accession>A0A858WJA0</accession>
<reference evidence="1" key="1">
    <citation type="submission" date="2020-03" db="EMBL/GenBank/DDBJ databases">
        <title>Development of an integrated pest management strategy to control Xanthomonas campestris pv. campestris by using bacteriophages.</title>
        <authorList>
            <person name="Holtappels D."/>
            <person name="Rombouts S."/>
            <person name="Lavigne R."/>
            <person name="Wagemans J."/>
        </authorList>
    </citation>
    <scope>NUCLEOTIDE SEQUENCE</scope>
</reference>